<dbReference type="OrthoDB" id="1787316at2"/>
<proteinExistence type="predicted"/>
<sequence>MALVQNFKSFAEAGIKATPVPGTSKYLIQFQDGSSVYVNERTLFRLLDSGESTESIIRILREQTPFSNYPERYKNLLRANQR</sequence>
<evidence type="ECO:0000313" key="2">
    <source>
        <dbReference type="Proteomes" id="UP000184529"/>
    </source>
</evidence>
<dbReference type="RefSeq" id="WP_072870022.1">
    <property type="nucleotide sequence ID" value="NZ_FQZM01000032.1"/>
</dbReference>
<accession>A0A1M6J164</accession>
<organism evidence="1 2">
    <name type="scientific">Desulfofundulus thermosubterraneus DSM 16057</name>
    <dbReference type="NCBI Taxonomy" id="1121432"/>
    <lineage>
        <taxon>Bacteria</taxon>
        <taxon>Bacillati</taxon>
        <taxon>Bacillota</taxon>
        <taxon>Clostridia</taxon>
        <taxon>Eubacteriales</taxon>
        <taxon>Peptococcaceae</taxon>
        <taxon>Desulfofundulus</taxon>
    </lineage>
</organism>
<evidence type="ECO:0000313" key="1">
    <source>
        <dbReference type="EMBL" id="SHJ40407.1"/>
    </source>
</evidence>
<dbReference type="Proteomes" id="UP000184529">
    <property type="component" value="Unassembled WGS sequence"/>
</dbReference>
<dbReference type="EMBL" id="FQZM01000032">
    <property type="protein sequence ID" value="SHJ40407.1"/>
    <property type="molecule type" value="Genomic_DNA"/>
</dbReference>
<reference evidence="2" key="1">
    <citation type="submission" date="2016-11" db="EMBL/GenBank/DDBJ databases">
        <authorList>
            <person name="Varghese N."/>
            <person name="Submissions S."/>
        </authorList>
    </citation>
    <scope>NUCLEOTIDE SEQUENCE [LARGE SCALE GENOMIC DNA]</scope>
    <source>
        <strain evidence="2">DSM 16057</strain>
    </source>
</reference>
<name>A0A1M6J164_9FIRM</name>
<protein>
    <submittedName>
        <fullName evidence="1">Uncharacterized protein</fullName>
    </submittedName>
</protein>
<keyword evidence="2" id="KW-1185">Reference proteome</keyword>
<dbReference type="AlphaFoldDB" id="A0A1M6J164"/>
<gene>
    <name evidence="1" type="ORF">SAMN02745219_02482</name>
</gene>